<keyword evidence="2" id="KW-1185">Reference proteome</keyword>
<name>A0AAW0BJU6_9AGAR</name>
<protein>
    <submittedName>
        <fullName evidence="1">Uncharacterized protein</fullName>
    </submittedName>
</protein>
<dbReference type="AlphaFoldDB" id="A0AAW0BJU6"/>
<accession>A0AAW0BJU6</accession>
<organism evidence="1 2">
    <name type="scientific">Favolaschia claudopus</name>
    <dbReference type="NCBI Taxonomy" id="2862362"/>
    <lineage>
        <taxon>Eukaryota</taxon>
        <taxon>Fungi</taxon>
        <taxon>Dikarya</taxon>
        <taxon>Basidiomycota</taxon>
        <taxon>Agaricomycotina</taxon>
        <taxon>Agaricomycetes</taxon>
        <taxon>Agaricomycetidae</taxon>
        <taxon>Agaricales</taxon>
        <taxon>Marasmiineae</taxon>
        <taxon>Mycenaceae</taxon>
        <taxon>Favolaschia</taxon>
    </lineage>
</organism>
<comment type="caution">
    <text evidence="1">The sequence shown here is derived from an EMBL/GenBank/DDBJ whole genome shotgun (WGS) entry which is preliminary data.</text>
</comment>
<evidence type="ECO:0000313" key="2">
    <source>
        <dbReference type="Proteomes" id="UP001362999"/>
    </source>
</evidence>
<evidence type="ECO:0000313" key="1">
    <source>
        <dbReference type="EMBL" id="KAK7025877.1"/>
    </source>
</evidence>
<dbReference type="Proteomes" id="UP001362999">
    <property type="component" value="Unassembled WGS sequence"/>
</dbReference>
<proteinExistence type="predicted"/>
<sequence length="173" mass="19520">MDSDRYYARTRPNSNQTAFTLHIWQGPESDLYRPLATFQVQSPVTAQWWDRESKSTYLGFGDGSVRMIVLSLDDSNHASSIQLETLVKPTGEGISSLSVDSEALICLSGKHLIFYGSNGKQLHRLQLSGLLELWLKDWVLTEGEVMLFMGLAGYHKIFTPYLSYKAAARPSWI</sequence>
<dbReference type="EMBL" id="JAWWNJ010000033">
    <property type="protein sequence ID" value="KAK7025877.1"/>
    <property type="molecule type" value="Genomic_DNA"/>
</dbReference>
<gene>
    <name evidence="1" type="ORF">R3P38DRAFT_2778659</name>
</gene>
<reference evidence="1 2" key="1">
    <citation type="journal article" date="2024" name="J Genomics">
        <title>Draft genome sequencing and assembly of Favolaschia claudopus CIRM-BRFM 2984 isolated from oak limbs.</title>
        <authorList>
            <person name="Navarro D."/>
            <person name="Drula E."/>
            <person name="Chaduli D."/>
            <person name="Cazenave R."/>
            <person name="Ahrendt S."/>
            <person name="Wang J."/>
            <person name="Lipzen A."/>
            <person name="Daum C."/>
            <person name="Barry K."/>
            <person name="Grigoriev I.V."/>
            <person name="Favel A."/>
            <person name="Rosso M.N."/>
            <person name="Martin F."/>
        </authorList>
    </citation>
    <scope>NUCLEOTIDE SEQUENCE [LARGE SCALE GENOMIC DNA]</scope>
    <source>
        <strain evidence="1 2">CIRM-BRFM 2984</strain>
    </source>
</reference>